<name>A0ABT8DPD6_9FLAO</name>
<evidence type="ECO:0000256" key="7">
    <source>
        <dbReference type="SAM" id="Phobius"/>
    </source>
</evidence>
<evidence type="ECO:0000256" key="2">
    <source>
        <dbReference type="ARBA" id="ARBA00004141"/>
    </source>
</evidence>
<feature type="transmembrane region" description="Helical" evidence="7">
    <location>
        <begin position="83"/>
        <end position="104"/>
    </location>
</feature>
<reference evidence="9 10" key="1">
    <citation type="submission" date="2023-06" db="EMBL/GenBank/DDBJ databases">
        <authorList>
            <person name="Ye Y.-Q."/>
            <person name="Du Z.-J."/>
        </authorList>
    </citation>
    <scope>NUCLEOTIDE SEQUENCE [LARGE SCALE GENOMIC DNA]</scope>
    <source>
        <strain evidence="9 10">SDUM287046</strain>
    </source>
</reference>
<keyword evidence="6 7" id="KW-0472">Membrane</keyword>
<organism evidence="9 10">
    <name type="scientific">Aequorivita aurantiaca</name>
    <dbReference type="NCBI Taxonomy" id="3053356"/>
    <lineage>
        <taxon>Bacteria</taxon>
        <taxon>Pseudomonadati</taxon>
        <taxon>Bacteroidota</taxon>
        <taxon>Flavobacteriia</taxon>
        <taxon>Flavobacteriales</taxon>
        <taxon>Flavobacteriaceae</taxon>
        <taxon>Aequorivita</taxon>
    </lineage>
</organism>
<evidence type="ECO:0000259" key="8">
    <source>
        <dbReference type="Pfam" id="PF02163"/>
    </source>
</evidence>
<evidence type="ECO:0000256" key="4">
    <source>
        <dbReference type="ARBA" id="ARBA00022692"/>
    </source>
</evidence>
<dbReference type="Proteomes" id="UP001244787">
    <property type="component" value="Unassembled WGS sequence"/>
</dbReference>
<dbReference type="InterPro" id="IPR008915">
    <property type="entry name" value="Peptidase_M50"/>
</dbReference>
<keyword evidence="10" id="KW-1185">Reference proteome</keyword>
<sequence>MFEISDLPKFFLAFFLVMPLISILHEGGHVFFAWLMGGKNIKVSVGTGKPIFKVGMIEVRKYYFWYGLCTFENLRINRKWSNILIFAGGSLFNLLGLVAVIILIQQQLIETSIFTYQFTYFSLYYIFFALLPMPYPDGNFSDGKIILDILRGRNSILKERTFRVQWHGGKKQWYVFDHNQELVKAFDNEEDACNKAREIAEKFRPSKILNVKDGQEKEIHNYPRIPL</sequence>
<dbReference type="RefSeq" id="WP_290255197.1">
    <property type="nucleotide sequence ID" value="NZ_JAUGQQ010000009.1"/>
</dbReference>
<protein>
    <recommendedName>
        <fullName evidence="8">Peptidase M50 domain-containing protein</fullName>
    </recommendedName>
</protein>
<evidence type="ECO:0000256" key="5">
    <source>
        <dbReference type="ARBA" id="ARBA00022989"/>
    </source>
</evidence>
<proteinExistence type="inferred from homology"/>
<dbReference type="EMBL" id="JAUGQQ010000009">
    <property type="protein sequence ID" value="MDN3725108.1"/>
    <property type="molecule type" value="Genomic_DNA"/>
</dbReference>
<comment type="caution">
    <text evidence="9">The sequence shown here is derived from an EMBL/GenBank/DDBJ whole genome shotgun (WGS) entry which is preliminary data.</text>
</comment>
<keyword evidence="4 7" id="KW-0812">Transmembrane</keyword>
<evidence type="ECO:0000256" key="6">
    <source>
        <dbReference type="ARBA" id="ARBA00023136"/>
    </source>
</evidence>
<accession>A0ABT8DPD6</accession>
<feature type="domain" description="Peptidase M50" evidence="8">
    <location>
        <begin position="14"/>
        <end position="123"/>
    </location>
</feature>
<evidence type="ECO:0000313" key="10">
    <source>
        <dbReference type="Proteomes" id="UP001244787"/>
    </source>
</evidence>
<keyword evidence="5 7" id="KW-1133">Transmembrane helix</keyword>
<feature type="transmembrane region" description="Helical" evidence="7">
    <location>
        <begin position="116"/>
        <end position="135"/>
    </location>
</feature>
<feature type="transmembrane region" description="Helical" evidence="7">
    <location>
        <begin position="12"/>
        <end position="35"/>
    </location>
</feature>
<evidence type="ECO:0000256" key="3">
    <source>
        <dbReference type="ARBA" id="ARBA00007931"/>
    </source>
</evidence>
<evidence type="ECO:0000313" key="9">
    <source>
        <dbReference type="EMBL" id="MDN3725108.1"/>
    </source>
</evidence>
<comment type="cofactor">
    <cofactor evidence="1">
        <name>Zn(2+)</name>
        <dbReference type="ChEBI" id="CHEBI:29105"/>
    </cofactor>
</comment>
<dbReference type="Pfam" id="PF02163">
    <property type="entry name" value="Peptidase_M50"/>
    <property type="match status" value="1"/>
</dbReference>
<comment type="subcellular location">
    <subcellularLocation>
        <location evidence="2">Membrane</location>
        <topology evidence="2">Multi-pass membrane protein</topology>
    </subcellularLocation>
</comment>
<gene>
    <name evidence="9" type="ORF">QRD02_11995</name>
</gene>
<comment type="similarity">
    <text evidence="3">Belongs to the peptidase M50B family.</text>
</comment>
<evidence type="ECO:0000256" key="1">
    <source>
        <dbReference type="ARBA" id="ARBA00001947"/>
    </source>
</evidence>